<keyword evidence="2 3" id="KW-0371">Homeobox</keyword>
<proteinExistence type="predicted"/>
<keyword evidence="2 3" id="KW-0238">DNA-binding</keyword>
<feature type="DNA-binding region" description="Homeobox" evidence="2">
    <location>
        <begin position="89"/>
        <end position="153"/>
    </location>
</feature>
<evidence type="ECO:0000259" key="4">
    <source>
        <dbReference type="PROSITE" id="PS50071"/>
    </source>
</evidence>
<dbReference type="SUPFAM" id="SSF46689">
    <property type="entry name" value="Homeodomain-like"/>
    <property type="match status" value="1"/>
</dbReference>
<evidence type="ECO:0000313" key="6">
    <source>
        <dbReference type="Proteomes" id="UP001179952"/>
    </source>
</evidence>
<evidence type="ECO:0000313" key="5">
    <source>
        <dbReference type="EMBL" id="KAK1257864.1"/>
    </source>
</evidence>
<dbReference type="InterPro" id="IPR001356">
    <property type="entry name" value="HD"/>
</dbReference>
<dbReference type="AlphaFoldDB" id="A0AAV8ZZ79"/>
<sequence>MGWLEMDEREKINSNNGDGGGGVNVGLVYPVMTEEQIQILRHQIVAYTIICEQLVQMYKSFTAQQHFFEMELINPSCDPSMALGAHKISSRQRWAPTPTQIQILENLFIQGSVTRTKQKIKEITNELAQHGPVTESNVYNWFQNRRAKSKKRSAQLQKYINEDKNTQKEINPNERILNFLSSERGLILQA</sequence>
<dbReference type="InterPro" id="IPR044559">
    <property type="entry name" value="WOX13-like"/>
</dbReference>
<comment type="caution">
    <text evidence="5">The sequence shown here is derived from an EMBL/GenBank/DDBJ whole genome shotgun (WGS) entry which is preliminary data.</text>
</comment>
<dbReference type="Gene3D" id="1.10.10.60">
    <property type="entry name" value="Homeodomain-like"/>
    <property type="match status" value="1"/>
</dbReference>
<dbReference type="PANTHER" id="PTHR46777:SF5">
    <property type="entry name" value="WUSCHEL-RELATED HOMEOBOX 13"/>
    <property type="match status" value="1"/>
</dbReference>
<dbReference type="PROSITE" id="PS50071">
    <property type="entry name" value="HOMEOBOX_2"/>
    <property type="match status" value="1"/>
</dbReference>
<dbReference type="PANTHER" id="PTHR46777">
    <property type="entry name" value="WUSCHEL-RELATED HOMEOBOX 13"/>
    <property type="match status" value="1"/>
</dbReference>
<name>A0AAV8ZZ79_ACOGR</name>
<keyword evidence="2 3" id="KW-0539">Nucleus</keyword>
<reference evidence="5" key="1">
    <citation type="journal article" date="2023" name="Nat. Commun.">
        <title>Diploid and tetraploid genomes of Acorus and the evolution of monocots.</title>
        <authorList>
            <person name="Ma L."/>
            <person name="Liu K.W."/>
            <person name="Li Z."/>
            <person name="Hsiao Y.Y."/>
            <person name="Qi Y."/>
            <person name="Fu T."/>
            <person name="Tang G.D."/>
            <person name="Zhang D."/>
            <person name="Sun W.H."/>
            <person name="Liu D.K."/>
            <person name="Li Y."/>
            <person name="Chen G.Z."/>
            <person name="Liu X.D."/>
            <person name="Liao X.Y."/>
            <person name="Jiang Y.T."/>
            <person name="Yu X."/>
            <person name="Hao Y."/>
            <person name="Huang J."/>
            <person name="Zhao X.W."/>
            <person name="Ke S."/>
            <person name="Chen Y.Y."/>
            <person name="Wu W.L."/>
            <person name="Hsu J.L."/>
            <person name="Lin Y.F."/>
            <person name="Huang M.D."/>
            <person name="Li C.Y."/>
            <person name="Huang L."/>
            <person name="Wang Z.W."/>
            <person name="Zhao X."/>
            <person name="Zhong W.Y."/>
            <person name="Peng D.H."/>
            <person name="Ahmad S."/>
            <person name="Lan S."/>
            <person name="Zhang J.S."/>
            <person name="Tsai W.C."/>
            <person name="Van de Peer Y."/>
            <person name="Liu Z.J."/>
        </authorList>
    </citation>
    <scope>NUCLEOTIDE SEQUENCE</scope>
    <source>
        <strain evidence="5">SCP</strain>
    </source>
</reference>
<reference evidence="5" key="2">
    <citation type="submission" date="2023-06" db="EMBL/GenBank/DDBJ databases">
        <authorList>
            <person name="Ma L."/>
            <person name="Liu K.-W."/>
            <person name="Li Z."/>
            <person name="Hsiao Y.-Y."/>
            <person name="Qi Y."/>
            <person name="Fu T."/>
            <person name="Tang G."/>
            <person name="Zhang D."/>
            <person name="Sun W.-H."/>
            <person name="Liu D.-K."/>
            <person name="Li Y."/>
            <person name="Chen G.-Z."/>
            <person name="Liu X.-D."/>
            <person name="Liao X.-Y."/>
            <person name="Jiang Y.-T."/>
            <person name="Yu X."/>
            <person name="Hao Y."/>
            <person name="Huang J."/>
            <person name="Zhao X.-W."/>
            <person name="Ke S."/>
            <person name="Chen Y.-Y."/>
            <person name="Wu W.-L."/>
            <person name="Hsu J.-L."/>
            <person name="Lin Y.-F."/>
            <person name="Huang M.-D."/>
            <person name="Li C.-Y."/>
            <person name="Huang L."/>
            <person name="Wang Z.-W."/>
            <person name="Zhao X."/>
            <person name="Zhong W.-Y."/>
            <person name="Peng D.-H."/>
            <person name="Ahmad S."/>
            <person name="Lan S."/>
            <person name="Zhang J.-S."/>
            <person name="Tsai W.-C."/>
            <person name="Van De Peer Y."/>
            <person name="Liu Z.-J."/>
        </authorList>
    </citation>
    <scope>NUCLEOTIDE SEQUENCE</scope>
    <source>
        <strain evidence="5">SCP</strain>
        <tissue evidence="5">Leaves</tissue>
    </source>
</reference>
<dbReference type="CDD" id="cd00086">
    <property type="entry name" value="homeodomain"/>
    <property type="match status" value="1"/>
</dbReference>
<keyword evidence="6" id="KW-1185">Reference proteome</keyword>
<comment type="subcellular location">
    <subcellularLocation>
        <location evidence="1 2 3">Nucleus</location>
    </subcellularLocation>
</comment>
<dbReference type="GO" id="GO:0005634">
    <property type="term" value="C:nucleus"/>
    <property type="evidence" value="ECO:0007669"/>
    <property type="project" value="UniProtKB-SubCell"/>
</dbReference>
<dbReference type="InterPro" id="IPR009057">
    <property type="entry name" value="Homeodomain-like_sf"/>
</dbReference>
<protein>
    <submittedName>
        <fullName evidence="5">WUSCHEL-related homeobox 8</fullName>
    </submittedName>
</protein>
<dbReference type="GO" id="GO:0003677">
    <property type="term" value="F:DNA binding"/>
    <property type="evidence" value="ECO:0007669"/>
    <property type="project" value="UniProtKB-UniRule"/>
</dbReference>
<dbReference type="GO" id="GO:0003700">
    <property type="term" value="F:DNA-binding transcription factor activity"/>
    <property type="evidence" value="ECO:0007669"/>
    <property type="project" value="InterPro"/>
</dbReference>
<evidence type="ECO:0000256" key="1">
    <source>
        <dbReference type="ARBA" id="ARBA00004123"/>
    </source>
</evidence>
<evidence type="ECO:0000256" key="2">
    <source>
        <dbReference type="PROSITE-ProRule" id="PRU00108"/>
    </source>
</evidence>
<dbReference type="Pfam" id="PF00046">
    <property type="entry name" value="Homeodomain"/>
    <property type="match status" value="1"/>
</dbReference>
<dbReference type="SMART" id="SM00389">
    <property type="entry name" value="HOX"/>
    <property type="match status" value="1"/>
</dbReference>
<feature type="domain" description="Homeobox" evidence="4">
    <location>
        <begin position="87"/>
        <end position="152"/>
    </location>
</feature>
<accession>A0AAV8ZZ79</accession>
<dbReference type="Proteomes" id="UP001179952">
    <property type="component" value="Unassembled WGS sequence"/>
</dbReference>
<dbReference type="EMBL" id="JAUJYN010000032">
    <property type="protein sequence ID" value="KAK1257864.1"/>
    <property type="molecule type" value="Genomic_DNA"/>
</dbReference>
<gene>
    <name evidence="5" type="ORF">QJS04_geneDACA018367</name>
</gene>
<organism evidence="5 6">
    <name type="scientific">Acorus gramineus</name>
    <name type="common">Dwarf sweet flag</name>
    <dbReference type="NCBI Taxonomy" id="55184"/>
    <lineage>
        <taxon>Eukaryota</taxon>
        <taxon>Viridiplantae</taxon>
        <taxon>Streptophyta</taxon>
        <taxon>Embryophyta</taxon>
        <taxon>Tracheophyta</taxon>
        <taxon>Spermatophyta</taxon>
        <taxon>Magnoliopsida</taxon>
        <taxon>Liliopsida</taxon>
        <taxon>Acoraceae</taxon>
        <taxon>Acorus</taxon>
    </lineage>
</organism>
<evidence type="ECO:0000256" key="3">
    <source>
        <dbReference type="RuleBase" id="RU000682"/>
    </source>
</evidence>